<dbReference type="GeneID" id="11495842"/>
<dbReference type="Pfam" id="PF00173">
    <property type="entry name" value="Cyt-b5"/>
    <property type="match status" value="1"/>
</dbReference>
<dbReference type="Gene3D" id="3.10.120.10">
    <property type="entry name" value="Cytochrome b5-like heme/steroid binding domain"/>
    <property type="match status" value="1"/>
</dbReference>
<proteinExistence type="inferred from homology"/>
<dbReference type="OrthoDB" id="432299at2759"/>
<dbReference type="GO" id="GO:0046872">
    <property type="term" value="F:metal ion binding"/>
    <property type="evidence" value="ECO:0007669"/>
    <property type="project" value="UniProtKB-UniRule"/>
</dbReference>
<dbReference type="PANTHER" id="PTHR46237">
    <property type="entry name" value="CYTOCHROME B5 REDUCTASE 4 FAMILY MEMBER"/>
    <property type="match status" value="1"/>
</dbReference>
<dbReference type="GO" id="GO:0005737">
    <property type="term" value="C:cytoplasm"/>
    <property type="evidence" value="ECO:0007669"/>
    <property type="project" value="TreeGrafter"/>
</dbReference>
<keyword evidence="8" id="KW-1185">Reference proteome</keyword>
<feature type="compositionally biased region" description="Polar residues" evidence="5">
    <location>
        <begin position="25"/>
        <end position="39"/>
    </location>
</feature>
<accession>G0WEV0</accession>
<dbReference type="RefSeq" id="XP_003671554.1">
    <property type="nucleotide sequence ID" value="XM_003671506.1"/>
</dbReference>
<evidence type="ECO:0000259" key="6">
    <source>
        <dbReference type="PROSITE" id="PS50255"/>
    </source>
</evidence>
<evidence type="ECO:0000256" key="1">
    <source>
        <dbReference type="ARBA" id="ARBA00022617"/>
    </source>
</evidence>
<reference evidence="7 8" key="1">
    <citation type="journal article" date="2011" name="Proc. Natl. Acad. Sci. U.S.A.">
        <title>Evolutionary erosion of yeast sex chromosomes by mating-type switching accidents.</title>
        <authorList>
            <person name="Gordon J.L."/>
            <person name="Armisen D."/>
            <person name="Proux-Wera E."/>
            <person name="Oheigeartaigh S.S."/>
            <person name="Byrne K.P."/>
            <person name="Wolfe K.H."/>
        </authorList>
    </citation>
    <scope>NUCLEOTIDE SEQUENCE [LARGE SCALE GENOMIC DNA]</scope>
    <source>
        <strain evidence="8">ATCC 10597 / BCRC 20456 / CBS 421 / NBRC 0211 / NRRL Y-12639</strain>
    </source>
</reference>
<sequence length="224" mass="25476">MDSKKDFKTPKISFQIPTVTTTTTAANGNDKSNKLQQNRNDLDPRVNKRVMIQSGCSTLGSNVADSDDDKNNNKKKIRNKVRLKPGHSALDWYKLTNEVGIQGKLITGLDSLIKDEDFLKLNNPNAGNFKCFMFGVPTFKLKPYLRFNHKILQKHVSEDDCWTVHNGKVYCMTYYLHFHPGGADILLEEAAGKDCTRLFNEYHPWVNVEKLFETCLIGAYVSEP</sequence>
<dbReference type="PROSITE" id="PS00191">
    <property type="entry name" value="CYTOCHROME_B5_1"/>
    <property type="match status" value="1"/>
</dbReference>
<dbReference type="KEGG" id="ndi:NDAI_0H01370"/>
<dbReference type="InterPro" id="IPR051872">
    <property type="entry name" value="Cytochrome_b5/Flavoprotein_Rdt"/>
</dbReference>
<dbReference type="SMART" id="SM01117">
    <property type="entry name" value="Cyt-b5"/>
    <property type="match status" value="1"/>
</dbReference>
<dbReference type="GO" id="GO:0020037">
    <property type="term" value="F:heme binding"/>
    <property type="evidence" value="ECO:0007669"/>
    <property type="project" value="UniProtKB-UniRule"/>
</dbReference>
<dbReference type="InterPro" id="IPR001199">
    <property type="entry name" value="Cyt_B5-like_heme/steroid-bd"/>
</dbReference>
<name>G0WEV0_NAUDC</name>
<dbReference type="HOGENOM" id="CLU_046313_2_0_1"/>
<dbReference type="OMA" id="YCITDYL"/>
<keyword evidence="3 4" id="KW-0408">Iron</keyword>
<keyword evidence="2 4" id="KW-0479">Metal-binding</keyword>
<evidence type="ECO:0000256" key="4">
    <source>
        <dbReference type="RuleBase" id="RU362121"/>
    </source>
</evidence>
<dbReference type="SUPFAM" id="SSF55856">
    <property type="entry name" value="Cytochrome b5-like heme/steroid binding domain"/>
    <property type="match status" value="1"/>
</dbReference>
<comment type="similarity">
    <text evidence="4">Belongs to the cytochrome b5 family.</text>
</comment>
<dbReference type="STRING" id="1071378.G0WEV0"/>
<dbReference type="PANTHER" id="PTHR46237:SF1">
    <property type="entry name" value="CYTOCHROME B5 REDUCTASE 4"/>
    <property type="match status" value="1"/>
</dbReference>
<keyword evidence="1 4" id="KW-0349">Heme</keyword>
<dbReference type="Proteomes" id="UP000000689">
    <property type="component" value="Chromosome 8"/>
</dbReference>
<evidence type="ECO:0000256" key="2">
    <source>
        <dbReference type="ARBA" id="ARBA00022723"/>
    </source>
</evidence>
<evidence type="ECO:0000256" key="5">
    <source>
        <dbReference type="SAM" id="MobiDB-lite"/>
    </source>
</evidence>
<feature type="domain" description="Cytochrome b5 heme-binding" evidence="6">
    <location>
        <begin position="144"/>
        <end position="221"/>
    </location>
</feature>
<dbReference type="InterPro" id="IPR036400">
    <property type="entry name" value="Cyt_B5-like_heme/steroid_sf"/>
</dbReference>
<dbReference type="AlphaFoldDB" id="G0WEV0"/>
<evidence type="ECO:0000313" key="7">
    <source>
        <dbReference type="EMBL" id="CCD26311.1"/>
    </source>
</evidence>
<protein>
    <recommendedName>
        <fullName evidence="6">Cytochrome b5 heme-binding domain-containing protein</fullName>
    </recommendedName>
</protein>
<dbReference type="GO" id="GO:0004128">
    <property type="term" value="F:cytochrome-b5 reductase activity, acting on NAD(P)H"/>
    <property type="evidence" value="ECO:0007669"/>
    <property type="project" value="TreeGrafter"/>
</dbReference>
<evidence type="ECO:0000256" key="3">
    <source>
        <dbReference type="ARBA" id="ARBA00023004"/>
    </source>
</evidence>
<dbReference type="InterPro" id="IPR018506">
    <property type="entry name" value="Cyt_B5_heme-BS"/>
</dbReference>
<feature type="region of interest" description="Disordered" evidence="5">
    <location>
        <begin position="23"/>
        <end position="43"/>
    </location>
</feature>
<dbReference type="PROSITE" id="PS50255">
    <property type="entry name" value="CYTOCHROME_B5_2"/>
    <property type="match status" value="1"/>
</dbReference>
<organism evidence="7 8">
    <name type="scientific">Naumovozyma dairenensis (strain ATCC 10597 / BCRC 20456 / CBS 421 / NBRC 0211 / NRRL Y-12639)</name>
    <name type="common">Saccharomyces dairenensis</name>
    <dbReference type="NCBI Taxonomy" id="1071378"/>
    <lineage>
        <taxon>Eukaryota</taxon>
        <taxon>Fungi</taxon>
        <taxon>Dikarya</taxon>
        <taxon>Ascomycota</taxon>
        <taxon>Saccharomycotina</taxon>
        <taxon>Saccharomycetes</taxon>
        <taxon>Saccharomycetales</taxon>
        <taxon>Saccharomycetaceae</taxon>
        <taxon>Naumovozyma</taxon>
    </lineage>
</organism>
<gene>
    <name evidence="7" type="primary">NDAI0H01370</name>
    <name evidence="7" type="ordered locus">NDAI_0H01370</name>
</gene>
<dbReference type="eggNOG" id="KOG0536">
    <property type="taxonomic scope" value="Eukaryota"/>
</dbReference>
<dbReference type="EMBL" id="HE580274">
    <property type="protein sequence ID" value="CCD26311.1"/>
    <property type="molecule type" value="Genomic_DNA"/>
</dbReference>
<evidence type="ECO:0000313" key="8">
    <source>
        <dbReference type="Proteomes" id="UP000000689"/>
    </source>
</evidence>